<dbReference type="AlphaFoldDB" id="A0A1M4VD83"/>
<name>A0A1M4VD83_9CLOT</name>
<reference evidence="3" key="1">
    <citation type="submission" date="2016-11" db="EMBL/GenBank/DDBJ databases">
        <authorList>
            <person name="Varghese N."/>
            <person name="Submissions S."/>
        </authorList>
    </citation>
    <scope>NUCLEOTIDE SEQUENCE [LARGE SCALE GENOMIC DNA]</scope>
    <source>
        <strain evidence="3">DSM 10124</strain>
    </source>
</reference>
<organism evidence="2 3">
    <name type="scientific">Caloramator proteoclasticus DSM 10124</name>
    <dbReference type="NCBI Taxonomy" id="1121262"/>
    <lineage>
        <taxon>Bacteria</taxon>
        <taxon>Bacillati</taxon>
        <taxon>Bacillota</taxon>
        <taxon>Clostridia</taxon>
        <taxon>Eubacteriales</taxon>
        <taxon>Clostridiaceae</taxon>
        <taxon>Caloramator</taxon>
    </lineage>
</organism>
<evidence type="ECO:0000313" key="3">
    <source>
        <dbReference type="Proteomes" id="UP000184423"/>
    </source>
</evidence>
<evidence type="ECO:0000313" key="2">
    <source>
        <dbReference type="EMBL" id="SHE66780.1"/>
    </source>
</evidence>
<dbReference type="EMBL" id="FQVG01000011">
    <property type="protein sequence ID" value="SHE66780.1"/>
    <property type="molecule type" value="Genomic_DNA"/>
</dbReference>
<evidence type="ECO:0000259" key="1">
    <source>
        <dbReference type="Pfam" id="PF05239"/>
    </source>
</evidence>
<sequence>MKRLTDILNKKVVTYSGEDLGKIIDVLFDCRKLNVTGYIISKRRGILSRYYFVTPKQINIVSDVIIISNLDKNLSKIKYKVIRKLSLAERLGNSVFSKNTSYLGSLKDIIFDEYTGEIKALCVTNGILNDLINGRNIILVDKDTKFKSKFIIVNDDIRILNKASINKILR</sequence>
<accession>A0A1M4VD83</accession>
<gene>
    <name evidence="2" type="ORF">SAMN02746091_00869</name>
</gene>
<dbReference type="Pfam" id="PF05239">
    <property type="entry name" value="PRC"/>
    <property type="match status" value="2"/>
</dbReference>
<dbReference type="Gene3D" id="2.30.30.240">
    <property type="entry name" value="PRC-barrel domain"/>
    <property type="match status" value="2"/>
</dbReference>
<protein>
    <submittedName>
        <fullName evidence="2">Uncharacterized protein YrrD, contains PRC-barrel domain</fullName>
    </submittedName>
</protein>
<proteinExistence type="predicted"/>
<dbReference type="InterPro" id="IPR011033">
    <property type="entry name" value="PRC_barrel-like_sf"/>
</dbReference>
<keyword evidence="3" id="KW-1185">Reference proteome</keyword>
<dbReference type="SUPFAM" id="SSF50346">
    <property type="entry name" value="PRC-barrel domain"/>
    <property type="match status" value="2"/>
</dbReference>
<dbReference type="Proteomes" id="UP000184423">
    <property type="component" value="Unassembled WGS sequence"/>
</dbReference>
<feature type="domain" description="PRC-barrel" evidence="1">
    <location>
        <begin position="91"/>
        <end position="155"/>
    </location>
</feature>
<dbReference type="InterPro" id="IPR027275">
    <property type="entry name" value="PRC-brl_dom"/>
</dbReference>
<feature type="domain" description="PRC-barrel" evidence="1">
    <location>
        <begin position="2"/>
        <end position="71"/>
    </location>
</feature>
<dbReference type="RefSeq" id="WP_027308319.1">
    <property type="nucleotide sequence ID" value="NZ_FQVG01000011.1"/>
</dbReference>